<accession>A0ABN9VS84</accession>
<feature type="compositionally biased region" description="Basic and acidic residues" evidence="1">
    <location>
        <begin position="41"/>
        <end position="56"/>
    </location>
</feature>
<keyword evidence="3" id="KW-1185">Reference proteome</keyword>
<dbReference type="Proteomes" id="UP001189429">
    <property type="component" value="Unassembled WGS sequence"/>
</dbReference>
<comment type="caution">
    <text evidence="2">The sequence shown here is derived from an EMBL/GenBank/DDBJ whole genome shotgun (WGS) entry which is preliminary data.</text>
</comment>
<evidence type="ECO:0000313" key="2">
    <source>
        <dbReference type="EMBL" id="CAK0876342.1"/>
    </source>
</evidence>
<dbReference type="EMBL" id="CAUYUJ010017617">
    <property type="protein sequence ID" value="CAK0876342.1"/>
    <property type="molecule type" value="Genomic_DNA"/>
</dbReference>
<proteinExistence type="predicted"/>
<sequence length="154" mass="16437">MRIGLSSLSAHGQAARVPCPRPRRRRAREAAPAVLPGARHSPLELRGEVSRARREVCAASRPEAASPPCLCQPLEGASRYPIVADKEEEGAHGGGGPTEEARRTEGAAAPHPRREGRARKMSAQLPRSCASERAHCRYTLSACAVAVTLAVQHL</sequence>
<reference evidence="2" key="1">
    <citation type="submission" date="2023-10" db="EMBL/GenBank/DDBJ databases">
        <authorList>
            <person name="Chen Y."/>
            <person name="Shah S."/>
            <person name="Dougan E. K."/>
            <person name="Thang M."/>
            <person name="Chan C."/>
        </authorList>
    </citation>
    <scope>NUCLEOTIDE SEQUENCE [LARGE SCALE GENOMIC DNA]</scope>
</reference>
<name>A0ABN9VS84_9DINO</name>
<protein>
    <submittedName>
        <fullName evidence="2">Uncharacterized protein</fullName>
    </submittedName>
</protein>
<organism evidence="2 3">
    <name type="scientific">Prorocentrum cordatum</name>
    <dbReference type="NCBI Taxonomy" id="2364126"/>
    <lineage>
        <taxon>Eukaryota</taxon>
        <taxon>Sar</taxon>
        <taxon>Alveolata</taxon>
        <taxon>Dinophyceae</taxon>
        <taxon>Prorocentrales</taxon>
        <taxon>Prorocentraceae</taxon>
        <taxon>Prorocentrum</taxon>
    </lineage>
</organism>
<feature type="compositionally biased region" description="Polar residues" evidence="1">
    <location>
        <begin position="1"/>
        <end position="10"/>
    </location>
</feature>
<feature type="region of interest" description="Disordered" evidence="1">
    <location>
        <begin position="1"/>
        <end position="65"/>
    </location>
</feature>
<gene>
    <name evidence="2" type="ORF">PCOR1329_LOCUS60759</name>
</gene>
<evidence type="ECO:0000313" key="3">
    <source>
        <dbReference type="Proteomes" id="UP001189429"/>
    </source>
</evidence>
<evidence type="ECO:0000256" key="1">
    <source>
        <dbReference type="SAM" id="MobiDB-lite"/>
    </source>
</evidence>
<feature type="region of interest" description="Disordered" evidence="1">
    <location>
        <begin position="84"/>
        <end position="124"/>
    </location>
</feature>